<organism evidence="1 2">
    <name type="scientific">Nocardiopsis mangrovi</name>
    <dbReference type="NCBI Taxonomy" id="1179818"/>
    <lineage>
        <taxon>Bacteria</taxon>
        <taxon>Bacillati</taxon>
        <taxon>Actinomycetota</taxon>
        <taxon>Actinomycetes</taxon>
        <taxon>Streptosporangiales</taxon>
        <taxon>Nocardiopsidaceae</taxon>
        <taxon>Nocardiopsis</taxon>
    </lineage>
</organism>
<dbReference type="Proteomes" id="UP001595923">
    <property type="component" value="Unassembled WGS sequence"/>
</dbReference>
<evidence type="ECO:0000313" key="2">
    <source>
        <dbReference type="Proteomes" id="UP001595923"/>
    </source>
</evidence>
<accession>A0ABV9E0E0</accession>
<sequence>MSLTTSTEFGMTTGRTAMETAYGECNAVYTKVDHLRDALKSSWVGGAEQGYETALVKWLEELRLIVNGMNQMIGTFGGTTRGMLNLEDDNLVISSSWNDQLNPNQTGYAVQGDLLGPGHS</sequence>
<name>A0ABV9E0E0_9ACTN</name>
<evidence type="ECO:0000313" key="1">
    <source>
        <dbReference type="EMBL" id="MFC4564198.1"/>
    </source>
</evidence>
<protein>
    <recommendedName>
        <fullName evidence="3">WXG100 family type VII secretion target</fullName>
    </recommendedName>
</protein>
<keyword evidence="2" id="KW-1185">Reference proteome</keyword>
<dbReference type="Gene3D" id="1.10.287.1060">
    <property type="entry name" value="ESAT-6-like"/>
    <property type="match status" value="1"/>
</dbReference>
<dbReference type="RefSeq" id="WP_378577092.1">
    <property type="nucleotide sequence ID" value="NZ_JBHSFQ010000022.1"/>
</dbReference>
<proteinExistence type="predicted"/>
<reference evidence="2" key="1">
    <citation type="journal article" date="2019" name="Int. J. Syst. Evol. Microbiol.">
        <title>The Global Catalogue of Microorganisms (GCM) 10K type strain sequencing project: providing services to taxonomists for standard genome sequencing and annotation.</title>
        <authorList>
            <consortium name="The Broad Institute Genomics Platform"/>
            <consortium name="The Broad Institute Genome Sequencing Center for Infectious Disease"/>
            <person name="Wu L."/>
            <person name="Ma J."/>
        </authorList>
    </citation>
    <scope>NUCLEOTIDE SEQUENCE [LARGE SCALE GENOMIC DNA]</scope>
    <source>
        <strain evidence="2">XZYJ18</strain>
    </source>
</reference>
<evidence type="ECO:0008006" key="3">
    <source>
        <dbReference type="Google" id="ProtNLM"/>
    </source>
</evidence>
<gene>
    <name evidence="1" type="ORF">ACFO4E_20245</name>
</gene>
<dbReference type="SUPFAM" id="SSF140453">
    <property type="entry name" value="EsxAB dimer-like"/>
    <property type="match status" value="1"/>
</dbReference>
<comment type="caution">
    <text evidence="1">The sequence shown here is derived from an EMBL/GenBank/DDBJ whole genome shotgun (WGS) entry which is preliminary data.</text>
</comment>
<dbReference type="InterPro" id="IPR036689">
    <property type="entry name" value="ESAT-6-like_sf"/>
</dbReference>
<dbReference type="EMBL" id="JBHSFQ010000022">
    <property type="protein sequence ID" value="MFC4564198.1"/>
    <property type="molecule type" value="Genomic_DNA"/>
</dbReference>